<comment type="pathway">
    <text evidence="1 5">Nitrogen metabolism; urea degradation; CO(2) and NH(3) from urea (urease route): step 1/1.</text>
</comment>
<dbReference type="InterPro" id="IPR032466">
    <property type="entry name" value="Metal_Hydrolase"/>
</dbReference>
<evidence type="ECO:0000256" key="2">
    <source>
        <dbReference type="ARBA" id="ARBA00022596"/>
    </source>
</evidence>
<feature type="binding site" evidence="5 7">
    <location>
        <position position="228"/>
    </location>
    <ligand>
        <name>substrate</name>
    </ligand>
</feature>
<evidence type="ECO:0000256" key="8">
    <source>
        <dbReference type="RuleBase" id="RU000510"/>
    </source>
</evidence>
<organism evidence="11 12">
    <name type="scientific">Bosea massiliensis</name>
    <dbReference type="NCBI Taxonomy" id="151419"/>
    <lineage>
        <taxon>Bacteria</taxon>
        <taxon>Pseudomonadati</taxon>
        <taxon>Pseudomonadota</taxon>
        <taxon>Alphaproteobacteria</taxon>
        <taxon>Hyphomicrobiales</taxon>
        <taxon>Boseaceae</taxon>
        <taxon>Bosea</taxon>
    </lineage>
</organism>
<dbReference type="InterPro" id="IPR017950">
    <property type="entry name" value="Urease_AS"/>
</dbReference>
<dbReference type="Gene3D" id="3.20.20.140">
    <property type="entry name" value="Metal-dependent hydrolases"/>
    <property type="match status" value="1"/>
</dbReference>
<name>A0ABW0P8X7_9HYPH</name>
<feature type="domain" description="Urease" evidence="10">
    <location>
        <begin position="138"/>
        <end position="578"/>
    </location>
</feature>
<keyword evidence="12" id="KW-1185">Reference proteome</keyword>
<keyword evidence="3 5" id="KW-0479">Metal-binding</keyword>
<dbReference type="PRINTS" id="PR01752">
    <property type="entry name" value="UREASE"/>
</dbReference>
<comment type="PTM">
    <text evidence="5">Carboxylation allows a single lysine to coordinate two nickel ions.</text>
</comment>
<feature type="binding site" evidence="5">
    <location>
        <position position="145"/>
    </location>
    <ligand>
        <name>Ni(2+)</name>
        <dbReference type="ChEBI" id="CHEBI:49786"/>
        <label>1</label>
    </ligand>
</feature>
<evidence type="ECO:0000256" key="3">
    <source>
        <dbReference type="ARBA" id="ARBA00022723"/>
    </source>
</evidence>
<comment type="cofactor">
    <cofactor evidence="5 8">
        <name>Ni cation</name>
        <dbReference type="ChEBI" id="CHEBI:25516"/>
    </cofactor>
    <text evidence="5 8">Binds 2 nickel ions per subunit.</text>
</comment>
<evidence type="ECO:0000259" key="10">
    <source>
        <dbReference type="PROSITE" id="PS51368"/>
    </source>
</evidence>
<comment type="catalytic activity">
    <reaction evidence="5 8">
        <text>urea + 2 H2O + H(+) = hydrogencarbonate + 2 NH4(+)</text>
        <dbReference type="Rhea" id="RHEA:20557"/>
        <dbReference type="ChEBI" id="CHEBI:15377"/>
        <dbReference type="ChEBI" id="CHEBI:15378"/>
        <dbReference type="ChEBI" id="CHEBI:16199"/>
        <dbReference type="ChEBI" id="CHEBI:17544"/>
        <dbReference type="ChEBI" id="CHEBI:28938"/>
        <dbReference type="EC" id="3.5.1.5"/>
    </reaction>
</comment>
<dbReference type="InterPro" id="IPR050112">
    <property type="entry name" value="Urease_alpha_subunit"/>
</dbReference>
<keyword evidence="4 5" id="KW-0378">Hydrolase</keyword>
<feature type="binding site" evidence="5">
    <location>
        <position position="369"/>
    </location>
    <ligand>
        <name>Ni(2+)</name>
        <dbReference type="ChEBI" id="CHEBI:49786"/>
        <label>1</label>
    </ligand>
</feature>
<dbReference type="InterPro" id="IPR011612">
    <property type="entry name" value="Urease_alpha_N_dom"/>
</dbReference>
<dbReference type="NCBIfam" id="NF009686">
    <property type="entry name" value="PRK13207.1"/>
    <property type="match status" value="1"/>
</dbReference>
<evidence type="ECO:0000256" key="7">
    <source>
        <dbReference type="PROSITE-ProRule" id="PRU00700"/>
    </source>
</evidence>
<dbReference type="RefSeq" id="WP_066725985.1">
    <property type="nucleotide sequence ID" value="NZ_JBHSLU010000063.1"/>
</dbReference>
<comment type="similarity">
    <text evidence="5 9">Belongs to the metallo-dependent hydrolases superfamily. Urease alpha subunit family.</text>
</comment>
<dbReference type="InterPro" id="IPR006680">
    <property type="entry name" value="Amidohydro-rel"/>
</dbReference>
<comment type="subunit">
    <text evidence="5">Heterotrimer of UreA (gamma), UreB (beta) and UreC (alpha) subunits. Three heterotrimers associate to form the active enzyme.</text>
</comment>
<evidence type="ECO:0000256" key="5">
    <source>
        <dbReference type="HAMAP-Rule" id="MF_01953"/>
    </source>
</evidence>
<dbReference type="InterPro" id="IPR011059">
    <property type="entry name" value="Metal-dep_hydrolase_composite"/>
</dbReference>
<comment type="caution">
    <text evidence="11">The sequence shown here is derived from an EMBL/GenBank/DDBJ whole genome shotgun (WGS) entry which is preliminary data.</text>
</comment>
<sequence length="578" mass="61398">MPFNFPRNAYAAMFGPTTGDTVRLGDTDLVIKVEKDFTTYGEEVKFGGGKVIRDGMGQSQVRNADGAVDTVITNALILDHWGIVKADIGIRAGRICAIGKAGNPDIQSGFGNFDPEETIIVGPGTEVIAGEGKIVTAGGFDSHIHYICPQQIEDALMSGLTTMLGGGTGPAHGTLATTCTPGPWHLGQMIKAADAFPMNLAFAGKGNAALPGALIEMVEAGACAMKLHEDWGTTPAAIDNCLSVADDYDVQVMIHTDTLNESGFVEDTIAAFKGRTIHAFHTEGAGGGHAPDIMKVAGLPNVLPSSTNPTRPFTVNTLDEHLDMLMVCHHLSPSIPEDLAFAESRIRKETIAAEDILHDLGALSMMSSDSQAMGRVGEVITRTWQTAHKMKLQRGTLAQDVGTGADNFRAKRYVAKYTINPAIAHGISRHIGSIEIGKLADIVVWSPAFFGAKPDLILKGGMIAAAPMGDPNASIPTPQPVHYRPMFGAFGKAVTSTSLVFVSQAAMANGLRNRLGTEKEMVAVENVRGGISKKSMIHNDATPDIRIDPETYAVVADGELLVCEPAKELPLAQRYFLF</sequence>
<dbReference type="NCBIfam" id="TIGR01792">
    <property type="entry name" value="urease_alph"/>
    <property type="match status" value="1"/>
</dbReference>
<reference evidence="12" key="1">
    <citation type="journal article" date="2019" name="Int. J. Syst. Evol. Microbiol.">
        <title>The Global Catalogue of Microorganisms (GCM) 10K type strain sequencing project: providing services to taxonomists for standard genome sequencing and annotation.</title>
        <authorList>
            <consortium name="The Broad Institute Genomics Platform"/>
            <consortium name="The Broad Institute Genome Sequencing Center for Infectious Disease"/>
            <person name="Wu L."/>
            <person name="Ma J."/>
        </authorList>
    </citation>
    <scope>NUCLEOTIDE SEQUENCE [LARGE SCALE GENOMIC DNA]</scope>
    <source>
        <strain evidence="12">CCUG 43117</strain>
    </source>
</reference>
<dbReference type="PANTHER" id="PTHR43440">
    <property type="entry name" value="UREASE"/>
    <property type="match status" value="1"/>
</dbReference>
<feature type="modified residue" description="N6-carboxylysine" evidence="5">
    <location>
        <position position="226"/>
    </location>
</feature>
<keyword evidence="2 5" id="KW-0533">Nickel</keyword>
<comment type="subcellular location">
    <subcellularLocation>
        <location evidence="5 7">Cytoplasm</location>
    </subcellularLocation>
</comment>
<evidence type="ECO:0000256" key="9">
    <source>
        <dbReference type="RuleBase" id="RU004158"/>
    </source>
</evidence>
<evidence type="ECO:0000256" key="6">
    <source>
        <dbReference type="NCBIfam" id="TIGR01792"/>
    </source>
</evidence>
<feature type="active site" description="Proton donor" evidence="5 7">
    <location>
        <position position="329"/>
    </location>
</feature>
<evidence type="ECO:0000256" key="1">
    <source>
        <dbReference type="ARBA" id="ARBA00004897"/>
    </source>
</evidence>
<accession>A0ABW0P8X7</accession>
<evidence type="ECO:0000313" key="11">
    <source>
        <dbReference type="EMBL" id="MFC5507219.1"/>
    </source>
</evidence>
<dbReference type="Pfam" id="PF01979">
    <property type="entry name" value="Amidohydro_1"/>
    <property type="match status" value="1"/>
</dbReference>
<dbReference type="NCBIfam" id="NF009685">
    <property type="entry name" value="PRK13206.1"/>
    <property type="match status" value="1"/>
</dbReference>
<dbReference type="EC" id="3.5.1.5" evidence="5 6"/>
<dbReference type="PROSITE" id="PS01120">
    <property type="entry name" value="UREASE_1"/>
    <property type="match status" value="1"/>
</dbReference>
<feature type="binding site" evidence="5">
    <location>
        <position position="255"/>
    </location>
    <ligand>
        <name>Ni(2+)</name>
        <dbReference type="ChEBI" id="CHEBI:49786"/>
        <label>2</label>
    </ligand>
</feature>
<dbReference type="PROSITE" id="PS51368">
    <property type="entry name" value="UREASE_3"/>
    <property type="match status" value="1"/>
</dbReference>
<feature type="binding site" evidence="5">
    <location>
        <position position="143"/>
    </location>
    <ligand>
        <name>Ni(2+)</name>
        <dbReference type="ChEBI" id="CHEBI:49786"/>
        <label>1</label>
    </ligand>
</feature>
<dbReference type="GO" id="GO:0009039">
    <property type="term" value="F:urease activity"/>
    <property type="evidence" value="ECO:0007669"/>
    <property type="project" value="UniProtKB-EC"/>
</dbReference>
<dbReference type="CDD" id="cd00375">
    <property type="entry name" value="Urease_alpha"/>
    <property type="match status" value="1"/>
</dbReference>
<gene>
    <name evidence="5 11" type="primary">ureC</name>
    <name evidence="11" type="ORF">ACFPN9_18425</name>
</gene>
<dbReference type="EMBL" id="JBHSLU010000063">
    <property type="protein sequence ID" value="MFC5507219.1"/>
    <property type="molecule type" value="Genomic_DNA"/>
</dbReference>
<proteinExistence type="inferred from homology"/>
<dbReference type="InterPro" id="IPR005848">
    <property type="entry name" value="Urease_asu"/>
</dbReference>
<protein>
    <recommendedName>
        <fullName evidence="5 6">Urease subunit alpha</fullName>
        <ecNumber evidence="5 6">3.5.1.5</ecNumber>
    </recommendedName>
    <alternativeName>
        <fullName evidence="5">Urea amidohydrolase subunit alpha</fullName>
    </alternativeName>
</protein>
<evidence type="ECO:0000256" key="4">
    <source>
        <dbReference type="ARBA" id="ARBA00022801"/>
    </source>
</evidence>
<evidence type="ECO:0000313" key="12">
    <source>
        <dbReference type="Proteomes" id="UP001596060"/>
    </source>
</evidence>
<dbReference type="Pfam" id="PF00449">
    <property type="entry name" value="Urease_alpha"/>
    <property type="match status" value="1"/>
</dbReference>
<dbReference type="SUPFAM" id="SSF51556">
    <property type="entry name" value="Metallo-dependent hydrolases"/>
    <property type="match status" value="1"/>
</dbReference>
<feature type="binding site" description="via carbamate group" evidence="5">
    <location>
        <position position="226"/>
    </location>
    <ligand>
        <name>Ni(2+)</name>
        <dbReference type="ChEBI" id="CHEBI:49786"/>
        <label>2</label>
    </ligand>
</feature>
<dbReference type="InterPro" id="IPR029754">
    <property type="entry name" value="Urease_Ni-bd"/>
</dbReference>
<dbReference type="Proteomes" id="UP001596060">
    <property type="component" value="Unassembled WGS sequence"/>
</dbReference>
<dbReference type="HAMAP" id="MF_01953">
    <property type="entry name" value="Urease_alpha"/>
    <property type="match status" value="1"/>
</dbReference>
<dbReference type="Gene3D" id="2.30.40.10">
    <property type="entry name" value="Urease, subunit C, domain 1"/>
    <property type="match status" value="1"/>
</dbReference>
<feature type="binding site" evidence="5">
    <location>
        <position position="281"/>
    </location>
    <ligand>
        <name>Ni(2+)</name>
        <dbReference type="ChEBI" id="CHEBI:49786"/>
        <label>2</label>
    </ligand>
</feature>
<dbReference type="SUPFAM" id="SSF51338">
    <property type="entry name" value="Composite domain of metallo-dependent hydrolases"/>
    <property type="match status" value="2"/>
</dbReference>
<feature type="binding site" description="via carbamate group" evidence="5">
    <location>
        <position position="226"/>
    </location>
    <ligand>
        <name>Ni(2+)</name>
        <dbReference type="ChEBI" id="CHEBI:49786"/>
        <label>1</label>
    </ligand>
</feature>
<keyword evidence="5 7" id="KW-0963">Cytoplasm</keyword>
<dbReference type="PROSITE" id="PS00145">
    <property type="entry name" value="UREASE_2"/>
    <property type="match status" value="1"/>
</dbReference>
<dbReference type="PANTHER" id="PTHR43440:SF1">
    <property type="entry name" value="UREASE"/>
    <property type="match status" value="1"/>
</dbReference>
<dbReference type="InterPro" id="IPR017951">
    <property type="entry name" value="Urease_asu_c"/>
</dbReference>